<dbReference type="PRINTS" id="PR00039">
    <property type="entry name" value="HTHLYSR"/>
</dbReference>
<dbReference type="Gene3D" id="1.10.10.10">
    <property type="entry name" value="Winged helix-like DNA-binding domain superfamily/Winged helix DNA-binding domain"/>
    <property type="match status" value="1"/>
</dbReference>
<evidence type="ECO:0000313" key="7">
    <source>
        <dbReference type="Proteomes" id="UP001377830"/>
    </source>
</evidence>
<dbReference type="EMBL" id="AP028908">
    <property type="protein sequence ID" value="BES82925.1"/>
    <property type="molecule type" value="Genomic_DNA"/>
</dbReference>
<keyword evidence="3" id="KW-0238">DNA-binding</keyword>
<dbReference type="KEGG" id="parl:PEC302110_00220"/>
<dbReference type="SUPFAM" id="SSF46785">
    <property type="entry name" value="Winged helix' DNA-binding domain"/>
    <property type="match status" value="1"/>
</dbReference>
<evidence type="ECO:0000256" key="3">
    <source>
        <dbReference type="ARBA" id="ARBA00023125"/>
    </source>
</evidence>
<dbReference type="AlphaFoldDB" id="A0AAN0K881"/>
<proteinExistence type="inferred from homology"/>
<dbReference type="Gene3D" id="3.40.190.290">
    <property type="match status" value="1"/>
</dbReference>
<keyword evidence="4" id="KW-0804">Transcription</keyword>
<feature type="domain" description="HTH lysR-type" evidence="5">
    <location>
        <begin position="3"/>
        <end position="60"/>
    </location>
</feature>
<dbReference type="InterPro" id="IPR005119">
    <property type="entry name" value="LysR_subst-bd"/>
</dbReference>
<dbReference type="RefSeq" id="WP_261847403.1">
    <property type="nucleotide sequence ID" value="NZ_AP028908.1"/>
</dbReference>
<keyword evidence="2" id="KW-0805">Transcription regulation</keyword>
<accession>A0AAN0K881</accession>
<dbReference type="PANTHER" id="PTHR30427:SF1">
    <property type="entry name" value="TRANSCRIPTIONAL ACTIVATOR PROTEIN LYSR"/>
    <property type="match status" value="1"/>
</dbReference>
<gene>
    <name evidence="6" type="ORF">PEC302110_00220</name>
</gene>
<reference evidence="7" key="1">
    <citation type="journal article" date="2024" name="Int. J. Syst. Evol. Microbiol.">
        <title>Pectobacterium araliae sp. nov., a pathogen causing bacterial soft rot of Japanese angelica tree in Japan.</title>
        <authorList>
            <person name="Sawada H."/>
            <person name="Someya N."/>
            <person name="Morohoshi T."/>
            <person name="Ono M."/>
            <person name="Satou M."/>
        </authorList>
    </citation>
    <scope>NUCLEOTIDE SEQUENCE [LARGE SCALE GENOMIC DNA]</scope>
    <source>
        <strain evidence="7">MAFF 302110</strain>
    </source>
</reference>
<dbReference type="GO" id="GO:0003700">
    <property type="term" value="F:DNA-binding transcription factor activity"/>
    <property type="evidence" value="ECO:0007669"/>
    <property type="project" value="InterPro"/>
</dbReference>
<dbReference type="PROSITE" id="PS50931">
    <property type="entry name" value="HTH_LYSR"/>
    <property type="match status" value="1"/>
</dbReference>
<dbReference type="InterPro" id="IPR036390">
    <property type="entry name" value="WH_DNA-bd_sf"/>
</dbReference>
<dbReference type="SUPFAM" id="SSF53850">
    <property type="entry name" value="Periplasmic binding protein-like II"/>
    <property type="match status" value="1"/>
</dbReference>
<dbReference type="Proteomes" id="UP001377830">
    <property type="component" value="Chromosome"/>
</dbReference>
<evidence type="ECO:0000256" key="4">
    <source>
        <dbReference type="ARBA" id="ARBA00023163"/>
    </source>
</evidence>
<dbReference type="InterPro" id="IPR000847">
    <property type="entry name" value="LysR_HTH_N"/>
</dbReference>
<dbReference type="Pfam" id="PF00126">
    <property type="entry name" value="HTH_1"/>
    <property type="match status" value="1"/>
</dbReference>
<dbReference type="PANTHER" id="PTHR30427">
    <property type="entry name" value="TRANSCRIPTIONAL ACTIVATOR PROTEIN LYSR"/>
    <property type="match status" value="1"/>
</dbReference>
<name>A0AAN0K881_9GAMM</name>
<evidence type="ECO:0000256" key="1">
    <source>
        <dbReference type="ARBA" id="ARBA00009437"/>
    </source>
</evidence>
<evidence type="ECO:0000256" key="2">
    <source>
        <dbReference type="ARBA" id="ARBA00023015"/>
    </source>
</evidence>
<evidence type="ECO:0000313" key="6">
    <source>
        <dbReference type="EMBL" id="BES82925.1"/>
    </source>
</evidence>
<dbReference type="InterPro" id="IPR036388">
    <property type="entry name" value="WH-like_DNA-bd_sf"/>
</dbReference>
<sequence length="300" mass="32830">MRINPRQVEAFHKVILTGGITAAANMMYITQPAVSRLIKDFEDALNLKLFDRDGRGLIPRAEAMKLYREVERLYLGLDHIGLIADEIRHAKGSVLRIAAVQALSFLCSDQVLPTLLKKYPDLSLFLDIESSSRITDAIAENHYDVGFIFGQPGIKGLEAEPLADASAVAVLAVDHPLATADEITLADLANTNTRAILPGRTTPLRAQIDISARKEQIYLHNPIETSMVNCCVLASRNVGIGVVDFITALNSPSPVIVKPFNPDIKMAYCAVYPPQIPRSQVVNHITLVMKEKLAASLALK</sequence>
<protein>
    <submittedName>
        <fullName evidence="6">LysR substrate-binding domain-containing protein</fullName>
    </submittedName>
</protein>
<organism evidence="6 7">
    <name type="scientific">Pectobacterium araliae</name>
    <dbReference type="NCBI Taxonomy" id="3073862"/>
    <lineage>
        <taxon>Bacteria</taxon>
        <taxon>Pseudomonadati</taxon>
        <taxon>Pseudomonadota</taxon>
        <taxon>Gammaproteobacteria</taxon>
        <taxon>Enterobacterales</taxon>
        <taxon>Pectobacteriaceae</taxon>
        <taxon>Pectobacterium</taxon>
    </lineage>
</organism>
<keyword evidence="7" id="KW-1185">Reference proteome</keyword>
<dbReference type="Pfam" id="PF03466">
    <property type="entry name" value="LysR_substrate"/>
    <property type="match status" value="1"/>
</dbReference>
<dbReference type="GO" id="GO:0010628">
    <property type="term" value="P:positive regulation of gene expression"/>
    <property type="evidence" value="ECO:0007669"/>
    <property type="project" value="TreeGrafter"/>
</dbReference>
<comment type="similarity">
    <text evidence="1">Belongs to the LysR transcriptional regulatory family.</text>
</comment>
<evidence type="ECO:0000259" key="5">
    <source>
        <dbReference type="PROSITE" id="PS50931"/>
    </source>
</evidence>
<dbReference type="GO" id="GO:0043565">
    <property type="term" value="F:sequence-specific DNA binding"/>
    <property type="evidence" value="ECO:0007669"/>
    <property type="project" value="TreeGrafter"/>
</dbReference>